<evidence type="ECO:0000256" key="2">
    <source>
        <dbReference type="ARBA" id="ARBA00022771"/>
    </source>
</evidence>
<dbReference type="EMBL" id="CADEAL010001680">
    <property type="protein sequence ID" value="CAB1434648.1"/>
    <property type="molecule type" value="Genomic_DNA"/>
</dbReference>
<dbReference type="PROSITE" id="PS50089">
    <property type="entry name" value="ZF_RING_2"/>
    <property type="match status" value="2"/>
</dbReference>
<keyword evidence="1" id="KW-0479">Metal-binding</keyword>
<dbReference type="SMART" id="SM00184">
    <property type="entry name" value="RING"/>
    <property type="match status" value="2"/>
</dbReference>
<evidence type="ECO:0000256" key="1">
    <source>
        <dbReference type="ARBA" id="ARBA00022723"/>
    </source>
</evidence>
<keyword evidence="3" id="KW-0862">Zinc</keyword>
<keyword evidence="8" id="KW-1185">Reference proteome</keyword>
<dbReference type="PANTHER" id="PTHR21540:SF3">
    <property type="entry name" value="E3 UBIQUITIN-PROTEIN LIGASE ZSWIM2"/>
    <property type="match status" value="1"/>
</dbReference>
<dbReference type="CDD" id="cd16494">
    <property type="entry name" value="RING-CH-C4HC3_ZSWM2"/>
    <property type="match status" value="1"/>
</dbReference>
<evidence type="ECO:0000256" key="4">
    <source>
        <dbReference type="PROSITE-ProRule" id="PRU00175"/>
    </source>
</evidence>
<proteinExistence type="predicted"/>
<dbReference type="InterPro" id="IPR007527">
    <property type="entry name" value="Znf_SWIM"/>
</dbReference>
<sequence length="443" mass="49939">MFKKTSWRNSVSEAVSLHQDQALNTTIFLLKSFGPTGFLLREEGDARTYKVCLGDPHTCTCAVFTKKQEPCTHICWVLLRKFRIPRDHEYSFQHGLVERQISEVLDGLHRPKAHRMETDPPAAPGAWSRAAPGPEPGSVCRKPIQAQDVCPICQEELLERKLPVSYCRSGCGNNVHISCMKVWADHQRLLGHEETVKCPLCREDFSSGTFLQEQVKNAEKLFTAAEREKPNRHLGAFLSRLQDLPDHWQMFQVRSGSRLLDEGQQCRICLQSFTLGQRVRTLPCQHKLHADCVDEILRKSNSCPLDGFVIYNPLTWRAGEKKTSCSSSGLPKPEDGLKDLFIPGVALLHRNASSAPSRAPSETIHLPHKLISSKLREQQQMNLFVGSHRPEPVHTAAAAFPVRRTSAQLKRSGLTPQDKTEKLTSELKMTGVLMSSYHRKTDI</sequence>
<dbReference type="PROSITE" id="PS50966">
    <property type="entry name" value="ZF_SWIM"/>
    <property type="match status" value="1"/>
</dbReference>
<dbReference type="Gene3D" id="3.30.40.10">
    <property type="entry name" value="Zinc/RING finger domain, C3HC4 (zinc finger)"/>
    <property type="match status" value="2"/>
</dbReference>
<gene>
    <name evidence="7" type="ORF">PLEPLA_LOCUS22697</name>
</gene>
<evidence type="ECO:0000313" key="8">
    <source>
        <dbReference type="Proteomes" id="UP001153269"/>
    </source>
</evidence>
<evidence type="ECO:0000259" key="5">
    <source>
        <dbReference type="PROSITE" id="PS50089"/>
    </source>
</evidence>
<dbReference type="GO" id="GO:0061630">
    <property type="term" value="F:ubiquitin protein ligase activity"/>
    <property type="evidence" value="ECO:0007669"/>
    <property type="project" value="InterPro"/>
</dbReference>
<dbReference type="Pfam" id="PF04434">
    <property type="entry name" value="SWIM"/>
    <property type="match status" value="1"/>
</dbReference>
<reference evidence="7" key="1">
    <citation type="submission" date="2020-03" db="EMBL/GenBank/DDBJ databases">
        <authorList>
            <person name="Weist P."/>
        </authorList>
    </citation>
    <scope>NUCLEOTIDE SEQUENCE</scope>
</reference>
<dbReference type="InterPro" id="IPR001841">
    <property type="entry name" value="Znf_RING"/>
</dbReference>
<evidence type="ECO:0000313" key="7">
    <source>
        <dbReference type="EMBL" id="CAB1434648.1"/>
    </source>
</evidence>
<feature type="domain" description="RING-type" evidence="5">
    <location>
        <begin position="266"/>
        <end position="306"/>
    </location>
</feature>
<dbReference type="SUPFAM" id="SSF57850">
    <property type="entry name" value="RING/U-box"/>
    <property type="match status" value="2"/>
</dbReference>
<dbReference type="InterPro" id="IPR039903">
    <property type="entry name" value="Zswim2"/>
</dbReference>
<feature type="domain" description="RING-type" evidence="5">
    <location>
        <begin position="150"/>
        <end position="202"/>
    </location>
</feature>
<feature type="domain" description="SWIM-type" evidence="6">
    <location>
        <begin position="49"/>
        <end position="82"/>
    </location>
</feature>
<dbReference type="AlphaFoldDB" id="A0A9N7YRE0"/>
<dbReference type="PANTHER" id="PTHR21540">
    <property type="entry name" value="RING FINGER AND SWIM DOMAIN-CONTAINING PROTEIN 2"/>
    <property type="match status" value="1"/>
</dbReference>
<protein>
    <submittedName>
        <fullName evidence="7">Uncharacterized protein</fullName>
    </submittedName>
</protein>
<accession>A0A9N7YRE0</accession>
<dbReference type="Pfam" id="PF13639">
    <property type="entry name" value="zf-RING_2"/>
    <property type="match status" value="1"/>
</dbReference>
<name>A0A9N7YRE0_PLEPL</name>
<comment type="caution">
    <text evidence="7">The sequence shown here is derived from an EMBL/GenBank/DDBJ whole genome shotgun (WGS) entry which is preliminary data.</text>
</comment>
<dbReference type="GO" id="GO:0008270">
    <property type="term" value="F:zinc ion binding"/>
    <property type="evidence" value="ECO:0007669"/>
    <property type="project" value="UniProtKB-KW"/>
</dbReference>
<organism evidence="7 8">
    <name type="scientific">Pleuronectes platessa</name>
    <name type="common">European plaice</name>
    <dbReference type="NCBI Taxonomy" id="8262"/>
    <lineage>
        <taxon>Eukaryota</taxon>
        <taxon>Metazoa</taxon>
        <taxon>Chordata</taxon>
        <taxon>Craniata</taxon>
        <taxon>Vertebrata</taxon>
        <taxon>Euteleostomi</taxon>
        <taxon>Actinopterygii</taxon>
        <taxon>Neopterygii</taxon>
        <taxon>Teleostei</taxon>
        <taxon>Neoteleostei</taxon>
        <taxon>Acanthomorphata</taxon>
        <taxon>Carangaria</taxon>
        <taxon>Pleuronectiformes</taxon>
        <taxon>Pleuronectoidei</taxon>
        <taxon>Pleuronectidae</taxon>
        <taxon>Pleuronectes</taxon>
    </lineage>
</organism>
<dbReference type="Proteomes" id="UP001153269">
    <property type="component" value="Unassembled WGS sequence"/>
</dbReference>
<dbReference type="InterPro" id="IPR013083">
    <property type="entry name" value="Znf_RING/FYVE/PHD"/>
</dbReference>
<evidence type="ECO:0000259" key="6">
    <source>
        <dbReference type="PROSITE" id="PS50966"/>
    </source>
</evidence>
<keyword evidence="2 4" id="KW-0863">Zinc-finger</keyword>
<evidence type="ECO:0000256" key="3">
    <source>
        <dbReference type="ARBA" id="ARBA00022833"/>
    </source>
</evidence>